<dbReference type="Proteomes" id="UP001610335">
    <property type="component" value="Unassembled WGS sequence"/>
</dbReference>
<evidence type="ECO:0000256" key="3">
    <source>
        <dbReference type="ARBA" id="ARBA00022723"/>
    </source>
</evidence>
<comment type="similarity">
    <text evidence="2">Belongs to the cytochrome P450 family.</text>
</comment>
<evidence type="ECO:0000256" key="6">
    <source>
        <dbReference type="ARBA" id="ARBA00023033"/>
    </source>
</evidence>
<organism evidence="8 9">
    <name type="scientific">Aspergillus cavernicola</name>
    <dbReference type="NCBI Taxonomy" id="176166"/>
    <lineage>
        <taxon>Eukaryota</taxon>
        <taxon>Fungi</taxon>
        <taxon>Dikarya</taxon>
        <taxon>Ascomycota</taxon>
        <taxon>Pezizomycotina</taxon>
        <taxon>Eurotiomycetes</taxon>
        <taxon>Eurotiomycetidae</taxon>
        <taxon>Eurotiales</taxon>
        <taxon>Aspergillaceae</taxon>
        <taxon>Aspergillus</taxon>
        <taxon>Aspergillus subgen. Nidulantes</taxon>
    </lineage>
</organism>
<dbReference type="Pfam" id="PF00067">
    <property type="entry name" value="p450"/>
    <property type="match status" value="1"/>
</dbReference>
<keyword evidence="4" id="KW-0560">Oxidoreductase</keyword>
<name>A0ABR4IR84_9EURO</name>
<evidence type="ECO:0000256" key="5">
    <source>
        <dbReference type="ARBA" id="ARBA00023004"/>
    </source>
</evidence>
<dbReference type="InterPro" id="IPR036396">
    <property type="entry name" value="Cyt_P450_sf"/>
</dbReference>
<feature type="chain" id="PRO_5045956296" evidence="7">
    <location>
        <begin position="22"/>
        <end position="513"/>
    </location>
</feature>
<keyword evidence="3" id="KW-0479">Metal-binding</keyword>
<dbReference type="InterPro" id="IPR002401">
    <property type="entry name" value="Cyt_P450_E_grp-I"/>
</dbReference>
<gene>
    <name evidence="8" type="ORF">BDW59DRAFT_158615</name>
</gene>
<comment type="cofactor">
    <cofactor evidence="1">
        <name>heme</name>
        <dbReference type="ChEBI" id="CHEBI:30413"/>
    </cofactor>
</comment>
<dbReference type="InterPro" id="IPR050364">
    <property type="entry name" value="Cytochrome_P450_fung"/>
</dbReference>
<dbReference type="PANTHER" id="PTHR46300:SF2">
    <property type="entry name" value="CYTOCHROME P450 MONOOXYGENASE ALNH-RELATED"/>
    <property type="match status" value="1"/>
</dbReference>
<keyword evidence="5" id="KW-0408">Iron</keyword>
<evidence type="ECO:0000256" key="1">
    <source>
        <dbReference type="ARBA" id="ARBA00001971"/>
    </source>
</evidence>
<feature type="signal peptide" evidence="7">
    <location>
        <begin position="1"/>
        <end position="21"/>
    </location>
</feature>
<sequence length="513" mass="58004">MAITTALLLLYPPLLFLIGNAINKTFPYLTYGTWAKTYGKDTPLGVKRVASNVVVLNSARLVRELFERRGALYSDRPWQFMNHTWVYNDDMREAIFENSSPWLTKWRREFNNHFGAAAVTRFRPVYEAETARLLVKLLEVPVGQSSSSSSADLEAIFLCWMMSVPCLGVCGRRPDSMDNHGFSVKQFKHYTDEYAAVVAPTARDLFPVLRYLPDFLGMAAWKERARAARKAIIQMGTQFLSAAEEQRAALDTGKTTIGWESMLAKMLREQRDKDDDMFTIMDMGNTACHIVAAAMNTSLSVFSIMLMILAKHPDVQDGVRNEVLEVSGGATPKAADLPSLKYTEAFWNEVHRWRPVAPQAVAHAPSQDDVYSGHRISKGTTVIMNVWHIRHSLEDYDEPDEFIPERFLRHPARVTYDLGAGRRICPGMHSAKHNLLLGLAKVLWAFDVLPPKGKEIDLSLETGFVPDIALHPKDFDVVLRLREGRTRGEVLDHYSSAYEGEAELMGWEEGLYK</sequence>
<dbReference type="EMBL" id="JBFXLS010000013">
    <property type="protein sequence ID" value="KAL2830286.1"/>
    <property type="molecule type" value="Genomic_DNA"/>
</dbReference>
<keyword evidence="7" id="KW-0732">Signal</keyword>
<accession>A0ABR4IR84</accession>
<keyword evidence="9" id="KW-1185">Reference proteome</keyword>
<evidence type="ECO:0000256" key="4">
    <source>
        <dbReference type="ARBA" id="ARBA00023002"/>
    </source>
</evidence>
<proteinExistence type="inferred from homology"/>
<dbReference type="InterPro" id="IPR001128">
    <property type="entry name" value="Cyt_P450"/>
</dbReference>
<dbReference type="PRINTS" id="PR00463">
    <property type="entry name" value="EP450I"/>
</dbReference>
<evidence type="ECO:0000256" key="7">
    <source>
        <dbReference type="SAM" id="SignalP"/>
    </source>
</evidence>
<evidence type="ECO:0000256" key="2">
    <source>
        <dbReference type="ARBA" id="ARBA00010617"/>
    </source>
</evidence>
<dbReference type="SUPFAM" id="SSF48264">
    <property type="entry name" value="Cytochrome P450"/>
    <property type="match status" value="1"/>
</dbReference>
<dbReference type="PANTHER" id="PTHR46300">
    <property type="entry name" value="P450, PUTATIVE (EUROFUNG)-RELATED-RELATED"/>
    <property type="match status" value="1"/>
</dbReference>
<protein>
    <submittedName>
        <fullName evidence="8">Cytochrome P450</fullName>
    </submittedName>
</protein>
<keyword evidence="6" id="KW-0503">Monooxygenase</keyword>
<dbReference type="Gene3D" id="1.10.630.10">
    <property type="entry name" value="Cytochrome P450"/>
    <property type="match status" value="1"/>
</dbReference>
<evidence type="ECO:0000313" key="8">
    <source>
        <dbReference type="EMBL" id="KAL2830286.1"/>
    </source>
</evidence>
<comment type="caution">
    <text evidence="8">The sequence shown here is derived from an EMBL/GenBank/DDBJ whole genome shotgun (WGS) entry which is preliminary data.</text>
</comment>
<reference evidence="8 9" key="1">
    <citation type="submission" date="2024-07" db="EMBL/GenBank/DDBJ databases">
        <title>Section-level genome sequencing and comparative genomics of Aspergillus sections Usti and Cavernicolus.</title>
        <authorList>
            <consortium name="Lawrence Berkeley National Laboratory"/>
            <person name="Nybo J.L."/>
            <person name="Vesth T.C."/>
            <person name="Theobald S."/>
            <person name="Frisvad J.C."/>
            <person name="Larsen T.O."/>
            <person name="Kjaerboelling I."/>
            <person name="Rothschild-Mancinelli K."/>
            <person name="Lyhne E.K."/>
            <person name="Kogle M.E."/>
            <person name="Barry K."/>
            <person name="Clum A."/>
            <person name="Na H."/>
            <person name="Ledsgaard L."/>
            <person name="Lin J."/>
            <person name="Lipzen A."/>
            <person name="Kuo A."/>
            <person name="Riley R."/>
            <person name="Mondo S."/>
            <person name="LaButti K."/>
            <person name="Haridas S."/>
            <person name="Pangalinan J."/>
            <person name="Salamov A.A."/>
            <person name="Simmons B.A."/>
            <person name="Magnuson J.K."/>
            <person name="Chen J."/>
            <person name="Drula E."/>
            <person name="Henrissat B."/>
            <person name="Wiebenga A."/>
            <person name="Lubbers R.J."/>
            <person name="Gomes A.C."/>
            <person name="Makela M.R."/>
            <person name="Stajich J."/>
            <person name="Grigoriev I.V."/>
            <person name="Mortensen U.H."/>
            <person name="De vries R.P."/>
            <person name="Baker S.E."/>
            <person name="Andersen M.R."/>
        </authorList>
    </citation>
    <scope>NUCLEOTIDE SEQUENCE [LARGE SCALE GENOMIC DNA]</scope>
    <source>
        <strain evidence="8 9">CBS 600.67</strain>
    </source>
</reference>
<evidence type="ECO:0000313" key="9">
    <source>
        <dbReference type="Proteomes" id="UP001610335"/>
    </source>
</evidence>